<reference evidence="1 2" key="1">
    <citation type="submission" date="2018-09" db="EMBL/GenBank/DDBJ databases">
        <title>Genomic investigation of the strawberry pathogen Phytophthora fragariae indicates pathogenicity is determined by transcriptional variation in three key races.</title>
        <authorList>
            <person name="Adams T.M."/>
            <person name="Armitage A.D."/>
            <person name="Sobczyk M.K."/>
            <person name="Bates H.J."/>
            <person name="Dunwell J.M."/>
            <person name="Nellist C.F."/>
            <person name="Harrison R.J."/>
        </authorList>
    </citation>
    <scope>NUCLEOTIDE SEQUENCE [LARGE SCALE GENOMIC DNA]</scope>
    <source>
        <strain evidence="1 2">SCRP324</strain>
    </source>
</reference>
<comment type="caution">
    <text evidence="1">The sequence shown here is derived from an EMBL/GenBank/DDBJ whole genome shotgun (WGS) entry which is preliminary data.</text>
</comment>
<accession>A0A6A3JFM8</accession>
<proteinExistence type="predicted"/>
<dbReference type="EMBL" id="QXFU01001980">
    <property type="protein sequence ID" value="KAE8992298.1"/>
    <property type="molecule type" value="Genomic_DNA"/>
</dbReference>
<dbReference type="AlphaFoldDB" id="A0A6A3JFM8"/>
<sequence length="231" mass="24397">MLEIVEEVVLLLRGMVNIVEEAVVLLQRDSACWSRVDEAADVREDRAHGRRAARCSGLAASDGRADALIRFEYRGDPKRVVLLQRARDFGESGDAAAAAARRGLVETVTVVVVLLQRDPACWSSVDGAAGVREDRAHGRRAAGCSGLAAPDGRADALIRFGTVGTPSASCCRSELEILAKVVLLQQPDVASATRHAGAASTELLTFAKIERTGDAQPGAADSPLPTDVAML</sequence>
<evidence type="ECO:0000313" key="2">
    <source>
        <dbReference type="Proteomes" id="UP000435112"/>
    </source>
</evidence>
<organism evidence="1 2">
    <name type="scientific">Phytophthora rubi</name>
    <dbReference type="NCBI Taxonomy" id="129364"/>
    <lineage>
        <taxon>Eukaryota</taxon>
        <taxon>Sar</taxon>
        <taxon>Stramenopiles</taxon>
        <taxon>Oomycota</taxon>
        <taxon>Peronosporomycetes</taxon>
        <taxon>Peronosporales</taxon>
        <taxon>Peronosporaceae</taxon>
        <taxon>Phytophthora</taxon>
    </lineage>
</organism>
<protein>
    <submittedName>
        <fullName evidence="1">Uncharacterized protein</fullName>
    </submittedName>
</protein>
<name>A0A6A3JFM8_9STRA</name>
<gene>
    <name evidence="1" type="ORF">PR002_g20588</name>
</gene>
<evidence type="ECO:0000313" key="1">
    <source>
        <dbReference type="EMBL" id="KAE8992298.1"/>
    </source>
</evidence>
<dbReference type="Proteomes" id="UP000435112">
    <property type="component" value="Unassembled WGS sequence"/>
</dbReference>